<dbReference type="OrthoDB" id="5982228at2759"/>
<name>A0A9E7JMQ7_9LILI</name>
<gene>
    <name evidence="2" type="ORF">MUK42_28774</name>
</gene>
<protein>
    <submittedName>
        <fullName evidence="2">Amino acid permease</fullName>
    </submittedName>
</protein>
<feature type="chain" id="PRO_5038541911" evidence="1">
    <location>
        <begin position="22"/>
        <end position="106"/>
    </location>
</feature>
<evidence type="ECO:0000313" key="3">
    <source>
        <dbReference type="Proteomes" id="UP001055439"/>
    </source>
</evidence>
<feature type="signal peptide" evidence="1">
    <location>
        <begin position="1"/>
        <end position="21"/>
    </location>
</feature>
<accession>A0A9E7JMQ7</accession>
<evidence type="ECO:0000256" key="1">
    <source>
        <dbReference type="SAM" id="SignalP"/>
    </source>
</evidence>
<dbReference type="AlphaFoldDB" id="A0A9E7JMQ7"/>
<dbReference type="Proteomes" id="UP001055439">
    <property type="component" value="Chromosome 2"/>
</dbReference>
<organism evidence="2 3">
    <name type="scientific">Musa troglodytarum</name>
    <name type="common">fe'i banana</name>
    <dbReference type="NCBI Taxonomy" id="320322"/>
    <lineage>
        <taxon>Eukaryota</taxon>
        <taxon>Viridiplantae</taxon>
        <taxon>Streptophyta</taxon>
        <taxon>Embryophyta</taxon>
        <taxon>Tracheophyta</taxon>
        <taxon>Spermatophyta</taxon>
        <taxon>Magnoliopsida</taxon>
        <taxon>Liliopsida</taxon>
        <taxon>Zingiberales</taxon>
        <taxon>Musaceae</taxon>
        <taxon>Musa</taxon>
    </lineage>
</organism>
<keyword evidence="1" id="KW-0732">Signal</keyword>
<evidence type="ECO:0000313" key="2">
    <source>
        <dbReference type="EMBL" id="URD86760.1"/>
    </source>
</evidence>
<keyword evidence="3" id="KW-1185">Reference proteome</keyword>
<proteinExistence type="predicted"/>
<reference evidence="2" key="1">
    <citation type="submission" date="2022-05" db="EMBL/GenBank/DDBJ databases">
        <title>The Musa troglodytarum L. genome provides insights into the mechanism of non-climacteric behaviour and enrichment of carotenoids.</title>
        <authorList>
            <person name="Wang J."/>
        </authorList>
    </citation>
    <scope>NUCLEOTIDE SEQUENCE</scope>
    <source>
        <tissue evidence="2">Leaf</tissue>
    </source>
</reference>
<sequence length="106" mass="11889">MVPTLFSVLVIKLAPLSQTAAGGNDKRPVDEQRNQKRARKVFAGLSLLCRWSLTGLAAIWKSWMITVSPVTSELERAGDDEHYWDSDHHFDSEMLFLDIGAVTSEK</sequence>
<dbReference type="EMBL" id="CP097504">
    <property type="protein sequence ID" value="URD86760.1"/>
    <property type="molecule type" value="Genomic_DNA"/>
</dbReference>